<organism evidence="2">
    <name type="scientific">Arundo donax</name>
    <name type="common">Giant reed</name>
    <name type="synonym">Donax arundinaceus</name>
    <dbReference type="NCBI Taxonomy" id="35708"/>
    <lineage>
        <taxon>Eukaryota</taxon>
        <taxon>Viridiplantae</taxon>
        <taxon>Streptophyta</taxon>
        <taxon>Embryophyta</taxon>
        <taxon>Tracheophyta</taxon>
        <taxon>Spermatophyta</taxon>
        <taxon>Magnoliopsida</taxon>
        <taxon>Liliopsida</taxon>
        <taxon>Poales</taxon>
        <taxon>Poaceae</taxon>
        <taxon>PACMAD clade</taxon>
        <taxon>Arundinoideae</taxon>
        <taxon>Arundineae</taxon>
        <taxon>Arundo</taxon>
    </lineage>
</organism>
<name>A0A0A9B061_ARUDO</name>
<reference evidence="2" key="1">
    <citation type="submission" date="2014-09" db="EMBL/GenBank/DDBJ databases">
        <authorList>
            <person name="Magalhaes I.L.F."/>
            <person name="Oliveira U."/>
            <person name="Santos F.R."/>
            <person name="Vidigal T.H.D.A."/>
            <person name="Brescovit A.D."/>
            <person name="Santos A.J."/>
        </authorList>
    </citation>
    <scope>NUCLEOTIDE SEQUENCE</scope>
    <source>
        <tissue evidence="2">Shoot tissue taken approximately 20 cm above the soil surface</tissue>
    </source>
</reference>
<feature type="region of interest" description="Disordered" evidence="1">
    <location>
        <begin position="1"/>
        <end position="20"/>
    </location>
</feature>
<evidence type="ECO:0000313" key="2">
    <source>
        <dbReference type="EMBL" id="JAD52707.1"/>
    </source>
</evidence>
<dbReference type="EMBL" id="GBRH01245188">
    <property type="protein sequence ID" value="JAD52707.1"/>
    <property type="molecule type" value="Transcribed_RNA"/>
</dbReference>
<protein>
    <submittedName>
        <fullName evidence="2">Uncharacterized protein</fullName>
    </submittedName>
</protein>
<proteinExistence type="predicted"/>
<accession>A0A0A9B061</accession>
<dbReference type="AlphaFoldDB" id="A0A0A9B061"/>
<reference evidence="2" key="2">
    <citation type="journal article" date="2015" name="Data Brief">
        <title>Shoot transcriptome of the giant reed, Arundo donax.</title>
        <authorList>
            <person name="Barrero R.A."/>
            <person name="Guerrero F.D."/>
            <person name="Moolhuijzen P."/>
            <person name="Goolsby J.A."/>
            <person name="Tidwell J."/>
            <person name="Bellgard S.E."/>
            <person name="Bellgard M.I."/>
        </authorList>
    </citation>
    <scope>NUCLEOTIDE SEQUENCE</scope>
    <source>
        <tissue evidence="2">Shoot tissue taken approximately 20 cm above the soil surface</tissue>
    </source>
</reference>
<evidence type="ECO:0000256" key="1">
    <source>
        <dbReference type="SAM" id="MobiDB-lite"/>
    </source>
</evidence>
<sequence>MACMEWPGSGSTYSERSLNRTAREEGLDASTWLASSPVTPSMSGFSDFIHPSMWSKERFS</sequence>